<evidence type="ECO:0000313" key="7">
    <source>
        <dbReference type="EMBL" id="RMY56424.1"/>
    </source>
</evidence>
<evidence type="ECO:0000313" key="8">
    <source>
        <dbReference type="Proteomes" id="UP000270230"/>
    </source>
</evidence>
<evidence type="ECO:0000256" key="5">
    <source>
        <dbReference type="SAM" id="MobiDB-lite"/>
    </source>
</evidence>
<dbReference type="GO" id="GO:0005886">
    <property type="term" value="C:plasma membrane"/>
    <property type="evidence" value="ECO:0007669"/>
    <property type="project" value="TreeGrafter"/>
</dbReference>
<dbReference type="VEuPathDB" id="FungiDB:BTJ68_06201"/>
<dbReference type="Proteomes" id="UP000270230">
    <property type="component" value="Unassembled WGS sequence"/>
</dbReference>
<feature type="compositionally biased region" description="Polar residues" evidence="5">
    <location>
        <begin position="284"/>
        <end position="294"/>
    </location>
</feature>
<evidence type="ECO:0000256" key="3">
    <source>
        <dbReference type="ARBA" id="ARBA00022989"/>
    </source>
</evidence>
<dbReference type="EMBL" id="QWIN01000207">
    <property type="protein sequence ID" value="RMY56424.1"/>
    <property type="molecule type" value="Genomic_DNA"/>
</dbReference>
<keyword evidence="4 6" id="KW-0472">Membrane</keyword>
<dbReference type="PANTHER" id="PTHR11040">
    <property type="entry name" value="ZINC/IRON TRANSPORTER"/>
    <property type="match status" value="1"/>
</dbReference>
<evidence type="ECO:0000256" key="2">
    <source>
        <dbReference type="ARBA" id="ARBA00022692"/>
    </source>
</evidence>
<evidence type="ECO:0000256" key="4">
    <source>
        <dbReference type="ARBA" id="ARBA00023136"/>
    </source>
</evidence>
<keyword evidence="3 6" id="KW-1133">Transmembrane helix</keyword>
<comment type="caution">
    <text evidence="7">The sequence shown here is derived from an EMBL/GenBank/DDBJ whole genome shotgun (WGS) entry which is preliminary data.</text>
</comment>
<gene>
    <name evidence="7" type="ORF">D0865_03660</name>
</gene>
<evidence type="ECO:0008006" key="9">
    <source>
        <dbReference type="Google" id="ProtNLM"/>
    </source>
</evidence>
<dbReference type="InterPro" id="IPR003689">
    <property type="entry name" value="ZIP"/>
</dbReference>
<dbReference type="AlphaFoldDB" id="A0A3M7CWT8"/>
<evidence type="ECO:0000256" key="6">
    <source>
        <dbReference type="SAM" id="Phobius"/>
    </source>
</evidence>
<keyword evidence="2 6" id="KW-0812">Transmembrane</keyword>
<feature type="transmembrane region" description="Helical" evidence="6">
    <location>
        <begin position="125"/>
        <end position="147"/>
    </location>
</feature>
<dbReference type="Pfam" id="PF02535">
    <property type="entry name" value="Zip"/>
    <property type="match status" value="1"/>
</dbReference>
<feature type="transmembrane region" description="Helical" evidence="6">
    <location>
        <begin position="50"/>
        <end position="72"/>
    </location>
</feature>
<evidence type="ECO:0000256" key="1">
    <source>
        <dbReference type="ARBA" id="ARBA00004141"/>
    </source>
</evidence>
<name>A0A3M7CWT8_HORWE</name>
<accession>A0A3M7CWT8</accession>
<comment type="subcellular location">
    <subcellularLocation>
        <location evidence="1">Membrane</location>
        <topology evidence="1">Multi-pass membrane protein</topology>
    </subcellularLocation>
</comment>
<feature type="transmembrane region" description="Helical" evidence="6">
    <location>
        <begin position="372"/>
        <end position="392"/>
    </location>
</feature>
<feature type="transmembrane region" description="Helical" evidence="6">
    <location>
        <begin position="398"/>
        <end position="423"/>
    </location>
</feature>
<sequence length="462" mass="50099">MRNDVAQDSTSLSSLPLHLLRAEVARRQSEDDARPACGSGNKNRHYDTGLHVFALFLILLLSTLACSFPIIVKRFPKLPVPSYALFLSRHFGTGVLIATAFVHLLPTAYTSLTDPCLPSFWNEGYPAMSGFIAMCSVLAVVGIEMVFAIKGAGHNHSVDLEQLRGDRNLRPKVGRSESSNSFRHEPLGQYDEADLSVPLQEHNSPRAGSTDTTETLNKPLPPEPPFQDDDSDPDLDELDPMMADDDRQPLTVDDDDDQAEHINGHLQPSSSRRNRKVAFADPPTTHSNPSPTIQDTAHEQRAVLQCLMLEAGILFHSVFIGMALSVSTGAAFVVLLVAISFHQTFEGLALGSRIAGISSFPPSSPKPWLMSAMYGVTTPIGQAIGLAVHRLYDPESQFGLLMVGIVNAISSGLLLYAGLVQLLAEDFLTDRSYSELQGRRRLEACGAVVGGSMLMALVGAWA</sequence>
<protein>
    <recommendedName>
        <fullName evidence="9">Zinc/iron permease</fullName>
    </recommendedName>
</protein>
<dbReference type="PANTHER" id="PTHR11040:SF60">
    <property type="entry name" value="FAMILY ZINC TRANSPORTER, PUTATIVE (AFU_ORTHOLOGUE AFUA_8G04010)-RELATED"/>
    <property type="match status" value="1"/>
</dbReference>
<reference evidence="7 8" key="1">
    <citation type="journal article" date="2018" name="BMC Genomics">
        <title>Genomic evidence for intraspecific hybridization in a clonal and extremely halotolerant yeast.</title>
        <authorList>
            <person name="Gostincar C."/>
            <person name="Stajich J.E."/>
            <person name="Zupancic J."/>
            <person name="Zalar P."/>
            <person name="Gunde-Cimerman N."/>
        </authorList>
    </citation>
    <scope>NUCLEOTIDE SEQUENCE [LARGE SCALE GENOMIC DNA]</scope>
    <source>
        <strain evidence="7 8">EXF-151</strain>
    </source>
</reference>
<organism evidence="7 8">
    <name type="scientific">Hortaea werneckii</name>
    <name type="common">Black yeast</name>
    <name type="synonym">Cladosporium werneckii</name>
    <dbReference type="NCBI Taxonomy" id="91943"/>
    <lineage>
        <taxon>Eukaryota</taxon>
        <taxon>Fungi</taxon>
        <taxon>Dikarya</taxon>
        <taxon>Ascomycota</taxon>
        <taxon>Pezizomycotina</taxon>
        <taxon>Dothideomycetes</taxon>
        <taxon>Dothideomycetidae</taxon>
        <taxon>Mycosphaerellales</taxon>
        <taxon>Teratosphaeriaceae</taxon>
        <taxon>Hortaea</taxon>
    </lineage>
</organism>
<proteinExistence type="predicted"/>
<feature type="compositionally biased region" description="Acidic residues" evidence="5">
    <location>
        <begin position="226"/>
        <end position="243"/>
    </location>
</feature>
<feature type="transmembrane region" description="Helical" evidence="6">
    <location>
        <begin position="84"/>
        <end position="105"/>
    </location>
</feature>
<feature type="compositionally biased region" description="Polar residues" evidence="5">
    <location>
        <begin position="206"/>
        <end position="216"/>
    </location>
</feature>
<feature type="region of interest" description="Disordered" evidence="5">
    <location>
        <begin position="169"/>
        <end position="294"/>
    </location>
</feature>
<dbReference type="OrthoDB" id="448280at2759"/>
<dbReference type="GO" id="GO:0005385">
    <property type="term" value="F:zinc ion transmembrane transporter activity"/>
    <property type="evidence" value="ECO:0007669"/>
    <property type="project" value="TreeGrafter"/>
</dbReference>